<dbReference type="EMBL" id="QGNW01000108">
    <property type="protein sequence ID" value="RVW96229.1"/>
    <property type="molecule type" value="Genomic_DNA"/>
</dbReference>
<gene>
    <name evidence="1" type="ORF">CK203_020767</name>
</gene>
<sequence length="203" mass="22753">MYIAHNPVQHDRTKHVEVDRFFIKEKLDDKIVELPKIRSEYQLTDILTKAVSSQNSICPTALKASASPSRQDCGNSQNADMFTSAIGFSESPDWIVVILRFLSTMPATTKPAHEMAAHTVKGRTPKTPKEVCGIWKLGVRCLSIMLACITGKEYWLTLMAITMPLAHKGRNLISVLNSSTCWTEQRFQDFKARPSNSKSLSLL</sequence>
<protein>
    <recommendedName>
        <fullName evidence="3">Copia protein</fullName>
    </recommendedName>
</protein>
<dbReference type="CDD" id="cd09272">
    <property type="entry name" value="RNase_HI_RT_Ty1"/>
    <property type="match status" value="1"/>
</dbReference>
<dbReference type="AlphaFoldDB" id="A0A438IHS0"/>
<dbReference type="Proteomes" id="UP000288805">
    <property type="component" value="Unassembled WGS sequence"/>
</dbReference>
<evidence type="ECO:0000313" key="1">
    <source>
        <dbReference type="EMBL" id="RVW96229.1"/>
    </source>
</evidence>
<reference evidence="1 2" key="1">
    <citation type="journal article" date="2018" name="PLoS Genet.">
        <title>Population sequencing reveals clonal diversity and ancestral inbreeding in the grapevine cultivar Chardonnay.</title>
        <authorList>
            <person name="Roach M.J."/>
            <person name="Johnson D.L."/>
            <person name="Bohlmann J."/>
            <person name="van Vuuren H.J."/>
            <person name="Jones S.J."/>
            <person name="Pretorius I.S."/>
            <person name="Schmidt S.A."/>
            <person name="Borneman A.R."/>
        </authorList>
    </citation>
    <scope>NUCLEOTIDE SEQUENCE [LARGE SCALE GENOMIC DNA]</scope>
    <source>
        <strain evidence="2">cv. Chardonnay</strain>
        <tissue evidence="1">Leaf</tissue>
    </source>
</reference>
<evidence type="ECO:0008006" key="3">
    <source>
        <dbReference type="Google" id="ProtNLM"/>
    </source>
</evidence>
<organism evidence="1 2">
    <name type="scientific">Vitis vinifera</name>
    <name type="common">Grape</name>
    <dbReference type="NCBI Taxonomy" id="29760"/>
    <lineage>
        <taxon>Eukaryota</taxon>
        <taxon>Viridiplantae</taxon>
        <taxon>Streptophyta</taxon>
        <taxon>Embryophyta</taxon>
        <taxon>Tracheophyta</taxon>
        <taxon>Spermatophyta</taxon>
        <taxon>Magnoliopsida</taxon>
        <taxon>eudicotyledons</taxon>
        <taxon>Gunneridae</taxon>
        <taxon>Pentapetalae</taxon>
        <taxon>rosids</taxon>
        <taxon>Vitales</taxon>
        <taxon>Vitaceae</taxon>
        <taxon>Viteae</taxon>
        <taxon>Vitis</taxon>
    </lineage>
</organism>
<evidence type="ECO:0000313" key="2">
    <source>
        <dbReference type="Proteomes" id="UP000288805"/>
    </source>
</evidence>
<proteinExistence type="predicted"/>
<comment type="caution">
    <text evidence="1">The sequence shown here is derived from an EMBL/GenBank/DDBJ whole genome shotgun (WGS) entry which is preliminary data.</text>
</comment>
<accession>A0A438IHS0</accession>
<name>A0A438IHS0_VITVI</name>